<feature type="region of interest" description="Disordered" evidence="1">
    <location>
        <begin position="12"/>
        <end position="37"/>
    </location>
</feature>
<dbReference type="Proteomes" id="UP000218209">
    <property type="component" value="Unassembled WGS sequence"/>
</dbReference>
<sequence>MHAFLFLSSGSWTEDDGAGSARRREDASTGSTRPRPVATAVLAGGDAAPSSPSKRLPTTAPCVAAHAGMGVVEPTTGAAAALQSIHSQPAVEGHLLGSSAAGGSRLPALYADLRAARDELCDVQQSIQKKEALKEVVGNELGNIEEQLAQPGLSAKDDAMLRGKWQVAIGNIKEANLALAGLRPDERQLKDNVAALQKQAAAAETASKVPVPKVPIVLLRVEAAELPGVRKQYARHQLDGAELQLRGSDDVISAIQESALDNLAPAGGKSNVLVVSGPSGSGKTRVGFEALCRSNGLAGDLLQAIAAKAGCIVLTIPLFIDFNNGYAFDRSVDEDFMDKNLGVRLAARALSELVGRVKDANGRSLDGLYTADVLTAIAKAALRQASEAGASPPGVILLALHLDEYQAYVQNLMKERNHSLDTAVLRFKEMMSAVNNWVSSAEDAVGVKVVFLPVVTGTPVDGLPFVLTDKLRAVLISPGRLVLKTSAELFADALTAGAKRPLRPSVYEALLVSAEARSALGDTDFLPRHVVYLAREALKVLPASADGAAMVAAIDWAVAMGPVVMSTMRRELVPFADTLALLSLSKAPVHLFVPGPSRATPDLERAVIDADVAGVIKLEAAGDGRYVVRVPLVQLRRLGLSSILPARLLSHTICTWQEVDVMVEYCLTAVLQPGLRSIQLFIQDLFPGALGCDKLRPRELILEEPRSLYVEQTQEFQAMHDEVLLTDGVFLTCPGTAAVDIRCSLRMMPRGKIGGMLHVFVQTKHSGTSSIVSEVAVDTWYKAVTRATKEWRSDQDQVLFVYFTNKPPSDDGFSALMCSEFFKRRPGLLMVTHDQLSGVLPSFLLTRIVTPAQQERFVA</sequence>
<keyword evidence="3" id="KW-1185">Reference proteome</keyword>
<accession>A0A1X6NTX8</accession>
<evidence type="ECO:0000256" key="1">
    <source>
        <dbReference type="SAM" id="MobiDB-lite"/>
    </source>
</evidence>
<reference evidence="2 3" key="1">
    <citation type="submission" date="2017-03" db="EMBL/GenBank/DDBJ databases">
        <title>WGS assembly of Porphyra umbilicalis.</title>
        <authorList>
            <person name="Brawley S.H."/>
            <person name="Blouin N.A."/>
            <person name="Ficko-Blean E."/>
            <person name="Wheeler G.L."/>
            <person name="Lohr M."/>
            <person name="Goodson H.V."/>
            <person name="Jenkins J.W."/>
            <person name="Blaby-Haas C.E."/>
            <person name="Helliwell K.E."/>
            <person name="Chan C."/>
            <person name="Marriage T."/>
            <person name="Bhattacharya D."/>
            <person name="Klein A.S."/>
            <person name="Badis Y."/>
            <person name="Brodie J."/>
            <person name="Cao Y."/>
            <person name="Collen J."/>
            <person name="Dittami S.M."/>
            <person name="Gachon C.M."/>
            <person name="Green B.R."/>
            <person name="Karpowicz S."/>
            <person name="Kim J.W."/>
            <person name="Kudahl U."/>
            <person name="Lin S."/>
            <person name="Michel G."/>
            <person name="Mittag M."/>
            <person name="Olson B.J."/>
            <person name="Pangilinan J."/>
            <person name="Peng Y."/>
            <person name="Qiu H."/>
            <person name="Shu S."/>
            <person name="Singer J.T."/>
            <person name="Smith A.G."/>
            <person name="Sprecher B.N."/>
            <person name="Wagner V."/>
            <person name="Wang W."/>
            <person name="Wang Z.-Y."/>
            <person name="Yan J."/>
            <person name="Yarish C."/>
            <person name="Zoeuner-Riek S."/>
            <person name="Zhuang Y."/>
            <person name="Zou Y."/>
            <person name="Lindquist E.A."/>
            <person name="Grimwood J."/>
            <person name="Barry K."/>
            <person name="Rokhsar D.S."/>
            <person name="Schmutz J."/>
            <person name="Stiller J.W."/>
            <person name="Grossman A.R."/>
            <person name="Prochnik S.E."/>
        </authorList>
    </citation>
    <scope>NUCLEOTIDE SEQUENCE [LARGE SCALE GENOMIC DNA]</scope>
    <source>
        <strain evidence="2">4086291</strain>
    </source>
</reference>
<organism evidence="2 3">
    <name type="scientific">Porphyra umbilicalis</name>
    <name type="common">Purple laver</name>
    <name type="synonym">Red alga</name>
    <dbReference type="NCBI Taxonomy" id="2786"/>
    <lineage>
        <taxon>Eukaryota</taxon>
        <taxon>Rhodophyta</taxon>
        <taxon>Bangiophyceae</taxon>
        <taxon>Bangiales</taxon>
        <taxon>Bangiaceae</taxon>
        <taxon>Porphyra</taxon>
    </lineage>
</organism>
<evidence type="ECO:0000313" key="2">
    <source>
        <dbReference type="EMBL" id="OSX72069.1"/>
    </source>
</evidence>
<evidence type="ECO:0000313" key="3">
    <source>
        <dbReference type="Proteomes" id="UP000218209"/>
    </source>
</evidence>
<dbReference type="OrthoDB" id="2430828at2759"/>
<proteinExistence type="predicted"/>
<protein>
    <submittedName>
        <fullName evidence="2">Uncharacterized protein</fullName>
    </submittedName>
</protein>
<dbReference type="EMBL" id="KV919086">
    <property type="protein sequence ID" value="OSX72069.1"/>
    <property type="molecule type" value="Genomic_DNA"/>
</dbReference>
<gene>
    <name evidence="2" type="ORF">BU14_0471s0008</name>
</gene>
<name>A0A1X6NTX8_PORUM</name>
<dbReference type="AlphaFoldDB" id="A0A1X6NTX8"/>